<accession>A0A562R896</accession>
<evidence type="ECO:0000313" key="4">
    <source>
        <dbReference type="EMBL" id="TWI65281.1"/>
    </source>
</evidence>
<dbReference type="AlphaFoldDB" id="A0A562R896"/>
<organism evidence="4 5">
    <name type="scientific">Pseudoduganella lurida</name>
    <dbReference type="NCBI Taxonomy" id="1036180"/>
    <lineage>
        <taxon>Bacteria</taxon>
        <taxon>Pseudomonadati</taxon>
        <taxon>Pseudomonadota</taxon>
        <taxon>Betaproteobacteria</taxon>
        <taxon>Burkholderiales</taxon>
        <taxon>Oxalobacteraceae</taxon>
        <taxon>Telluria group</taxon>
        <taxon>Pseudoduganella</taxon>
    </lineage>
</organism>
<evidence type="ECO:0000256" key="1">
    <source>
        <dbReference type="SAM" id="MobiDB-lite"/>
    </source>
</evidence>
<feature type="region of interest" description="Disordered" evidence="1">
    <location>
        <begin position="155"/>
        <end position="175"/>
    </location>
</feature>
<keyword evidence="2" id="KW-0732">Signal</keyword>
<reference evidence="4 5" key="1">
    <citation type="journal article" date="2015" name="Stand. Genomic Sci.">
        <title>Genomic Encyclopedia of Bacterial and Archaeal Type Strains, Phase III: the genomes of soil and plant-associated and newly described type strains.</title>
        <authorList>
            <person name="Whitman W.B."/>
            <person name="Woyke T."/>
            <person name="Klenk H.P."/>
            <person name="Zhou Y."/>
            <person name="Lilburn T.G."/>
            <person name="Beck B.J."/>
            <person name="De Vos P."/>
            <person name="Vandamme P."/>
            <person name="Eisen J.A."/>
            <person name="Garrity G."/>
            <person name="Hugenholtz P."/>
            <person name="Kyrpides N.C."/>
        </authorList>
    </citation>
    <scope>NUCLEOTIDE SEQUENCE [LARGE SCALE GENOMIC DNA]</scope>
    <source>
        <strain evidence="4 5">CGMCC 1.10822</strain>
    </source>
</reference>
<feature type="signal peptide" evidence="2">
    <location>
        <begin position="1"/>
        <end position="20"/>
    </location>
</feature>
<dbReference type="PROSITE" id="PS51257">
    <property type="entry name" value="PROKAR_LIPOPROTEIN"/>
    <property type="match status" value="1"/>
</dbReference>
<dbReference type="SMART" id="SM00564">
    <property type="entry name" value="PQQ"/>
    <property type="match status" value="3"/>
</dbReference>
<name>A0A562R896_9BURK</name>
<keyword evidence="5" id="KW-1185">Reference proteome</keyword>
<dbReference type="PANTHER" id="PTHR34512:SF30">
    <property type="entry name" value="OUTER MEMBRANE PROTEIN ASSEMBLY FACTOR BAMB"/>
    <property type="match status" value="1"/>
</dbReference>
<feature type="chain" id="PRO_5022209449" evidence="2">
    <location>
        <begin position="21"/>
        <end position="671"/>
    </location>
</feature>
<dbReference type="Proteomes" id="UP000318431">
    <property type="component" value="Unassembled WGS sequence"/>
</dbReference>
<dbReference type="Gene3D" id="2.130.10.10">
    <property type="entry name" value="YVTN repeat-like/Quinoprotein amine dehydrogenase"/>
    <property type="match status" value="1"/>
</dbReference>
<evidence type="ECO:0000256" key="2">
    <source>
        <dbReference type="SAM" id="SignalP"/>
    </source>
</evidence>
<dbReference type="OrthoDB" id="5525942at2"/>
<dbReference type="Pfam" id="PF13360">
    <property type="entry name" value="PQQ_2"/>
    <property type="match status" value="1"/>
</dbReference>
<sequence length="671" mass="69845">MKIQKSFAALTASVLLSACGGGGGDGAASGSGSTGSSPSGDQSWLTFTPNPVAVDARQGESTAFTIKAHASKTLAQVINIGIFEDTGLITTDVQVTGGATPYDYNATLRVSPLLVPGSRSGTLVVKLCEDDPLVCNKPVSGSPWRLPLKVNVAAASTGPASPTNPTTPTSPADPVVPATPTAPIEPVTPPPPAPVTLQFDQAAYSLSFVQGEPINVTFNAVASRVLVGEAQVGVFEKSGLVSSGGGNLQSKGDKRYSIDLPLNGALAAGQYSSTLEVRVCQDNPSICAQPVSGSPWKIPLKLTVSPTVNLTALAALPGVPSWSTHQGNAGHTGAIAASVDPAKFTRRFNLPTTGQYARTIATDGNTIFAVLGSRFGSWTLQAISEDTGKEAWHVDLGTLSNVNPPAAANGKVYVTSTGHADSFLWIFDQKNGTLLAKQAMSSQWENYMAPTIYNGSVYSDAGYYGGMAKYDGTSAAEKWAVGLPQYDGWTPAVDGQYAYTYVGGNFYALDGATGATAFSVNDPRFSWHGWTADSSVVLGKNMLYAYEGGRLTALNLGTRAIAWYLEGNGAVAQPALSASALYLLHANGTVLEARDPASGVAQWVASLDGTYRQIIVTSNLAFVSNESKTLAIDLSTHKTVWTYPLGGTLAISSRGVLYIVSQQKIAAVNLQ</sequence>
<dbReference type="InterPro" id="IPR015943">
    <property type="entry name" value="WD40/YVTN_repeat-like_dom_sf"/>
</dbReference>
<dbReference type="SUPFAM" id="SSF50998">
    <property type="entry name" value="Quinoprotein alcohol dehydrogenase-like"/>
    <property type="match status" value="1"/>
</dbReference>
<protein>
    <submittedName>
        <fullName evidence="4">Outer membrane protein assembly factor BamB</fullName>
    </submittedName>
</protein>
<dbReference type="InterPro" id="IPR018391">
    <property type="entry name" value="PQQ_b-propeller_rpt"/>
</dbReference>
<dbReference type="InterPro" id="IPR011047">
    <property type="entry name" value="Quinoprotein_ADH-like_sf"/>
</dbReference>
<evidence type="ECO:0000259" key="3">
    <source>
        <dbReference type="Pfam" id="PF13360"/>
    </source>
</evidence>
<dbReference type="InterPro" id="IPR002372">
    <property type="entry name" value="PQQ_rpt_dom"/>
</dbReference>
<comment type="caution">
    <text evidence="4">The sequence shown here is derived from an EMBL/GenBank/DDBJ whole genome shotgun (WGS) entry which is preliminary data.</text>
</comment>
<feature type="domain" description="Pyrrolo-quinoline quinone repeat" evidence="3">
    <location>
        <begin position="427"/>
        <end position="643"/>
    </location>
</feature>
<dbReference type="PANTHER" id="PTHR34512">
    <property type="entry name" value="CELL SURFACE PROTEIN"/>
    <property type="match status" value="1"/>
</dbReference>
<dbReference type="EMBL" id="VLLB01000004">
    <property type="protein sequence ID" value="TWI65281.1"/>
    <property type="molecule type" value="Genomic_DNA"/>
</dbReference>
<dbReference type="RefSeq" id="WP_145649550.1">
    <property type="nucleotide sequence ID" value="NZ_VLLB01000004.1"/>
</dbReference>
<gene>
    <name evidence="4" type="ORF">IP91_02689</name>
</gene>
<feature type="region of interest" description="Disordered" evidence="1">
    <location>
        <begin position="26"/>
        <end position="45"/>
    </location>
</feature>
<evidence type="ECO:0000313" key="5">
    <source>
        <dbReference type="Proteomes" id="UP000318431"/>
    </source>
</evidence>
<proteinExistence type="predicted"/>